<dbReference type="EMBL" id="FNOW01000001">
    <property type="protein sequence ID" value="SDX31600.1"/>
    <property type="molecule type" value="Genomic_DNA"/>
</dbReference>
<evidence type="ECO:0000256" key="1">
    <source>
        <dbReference type="SAM" id="Phobius"/>
    </source>
</evidence>
<keyword evidence="1" id="KW-0472">Membrane</keyword>
<dbReference type="STRING" id="61595.SAMN05421644_10164"/>
<protein>
    <submittedName>
        <fullName evidence="2">Putative photosynthetic complex assembly protein</fullName>
    </submittedName>
</protein>
<feature type="transmembrane region" description="Helical" evidence="1">
    <location>
        <begin position="12"/>
        <end position="32"/>
    </location>
</feature>
<dbReference type="RefSeq" id="WP_091331396.1">
    <property type="nucleotide sequence ID" value="NZ_FNOW01000001.1"/>
</dbReference>
<gene>
    <name evidence="2" type="ORF">SAMN05421644_10164</name>
</gene>
<name>A0A1H3APB9_ALLWA</name>
<keyword evidence="1" id="KW-0812">Transmembrane</keyword>
<evidence type="ECO:0000313" key="2">
    <source>
        <dbReference type="EMBL" id="SDX31600.1"/>
    </source>
</evidence>
<dbReference type="NCBIfam" id="TIGR03054">
    <property type="entry name" value="photo_alph_chp1"/>
    <property type="match status" value="1"/>
</dbReference>
<dbReference type="Proteomes" id="UP000198672">
    <property type="component" value="Unassembled WGS sequence"/>
</dbReference>
<sequence length="152" mass="16699">MSDAFEGRAFPKGVLIAVAALLGFTIVMIGVARLTGYMMPQAPFLAEVESRDIRFVEQADGSMAVRDAATEKLIQTLPPGGEGFVRGMLRSFERQRKGYKADISEPFHLARREDGMLTLEDPITGIRLDLRAYGVDNEASFALFMPSAAVQR</sequence>
<organism evidence="2 3">
    <name type="scientific">Allochromatium warmingii</name>
    <name type="common">Chromatium warmingii</name>
    <dbReference type="NCBI Taxonomy" id="61595"/>
    <lineage>
        <taxon>Bacteria</taxon>
        <taxon>Pseudomonadati</taxon>
        <taxon>Pseudomonadota</taxon>
        <taxon>Gammaproteobacteria</taxon>
        <taxon>Chromatiales</taxon>
        <taxon>Chromatiaceae</taxon>
        <taxon>Allochromatium</taxon>
    </lineage>
</organism>
<evidence type="ECO:0000313" key="3">
    <source>
        <dbReference type="Proteomes" id="UP000198672"/>
    </source>
</evidence>
<dbReference type="InterPro" id="IPR017495">
    <property type="entry name" value="PuhC"/>
</dbReference>
<dbReference type="OrthoDB" id="7848123at2"/>
<accession>A0A1H3APB9</accession>
<keyword evidence="1" id="KW-1133">Transmembrane helix</keyword>
<proteinExistence type="predicted"/>
<dbReference type="AlphaFoldDB" id="A0A1H3APB9"/>
<keyword evidence="3" id="KW-1185">Reference proteome</keyword>
<reference evidence="3" key="1">
    <citation type="submission" date="2016-10" db="EMBL/GenBank/DDBJ databases">
        <authorList>
            <person name="Varghese N."/>
            <person name="Submissions S."/>
        </authorList>
    </citation>
    <scope>NUCLEOTIDE SEQUENCE [LARGE SCALE GENOMIC DNA]</scope>
    <source>
        <strain evidence="3">DSM 173</strain>
    </source>
</reference>